<dbReference type="Gene3D" id="3.40.50.2000">
    <property type="entry name" value="Glycogen Phosphorylase B"/>
    <property type="match status" value="2"/>
</dbReference>
<evidence type="ECO:0008006" key="3">
    <source>
        <dbReference type="Google" id="ProtNLM"/>
    </source>
</evidence>
<proteinExistence type="predicted"/>
<evidence type="ECO:0000313" key="2">
    <source>
        <dbReference type="Proteomes" id="UP000252107"/>
    </source>
</evidence>
<protein>
    <recommendedName>
        <fullName evidence="3">Glycosyl transferase family 1 domain-containing protein</fullName>
    </recommendedName>
</protein>
<dbReference type="GO" id="GO:0016757">
    <property type="term" value="F:glycosyltransferase activity"/>
    <property type="evidence" value="ECO:0007669"/>
    <property type="project" value="TreeGrafter"/>
</dbReference>
<dbReference type="PANTHER" id="PTHR12526:SF590">
    <property type="entry name" value="ALPHA-MALTOSE-1-PHOSPHATE SYNTHASE"/>
    <property type="match status" value="1"/>
</dbReference>
<dbReference type="CDD" id="cd03801">
    <property type="entry name" value="GT4_PimA-like"/>
    <property type="match status" value="1"/>
</dbReference>
<dbReference type="Pfam" id="PF13692">
    <property type="entry name" value="Glyco_trans_1_4"/>
    <property type="match status" value="1"/>
</dbReference>
<accession>A0A367R8Q0</accession>
<dbReference type="PANTHER" id="PTHR12526">
    <property type="entry name" value="GLYCOSYLTRANSFERASE"/>
    <property type="match status" value="1"/>
</dbReference>
<dbReference type="Proteomes" id="UP000252107">
    <property type="component" value="Unassembled WGS sequence"/>
</dbReference>
<dbReference type="EMBL" id="LXQD01000196">
    <property type="protein sequence ID" value="RCJ32886.1"/>
    <property type="molecule type" value="Genomic_DNA"/>
</dbReference>
<keyword evidence="2" id="KW-1185">Reference proteome</keyword>
<comment type="caution">
    <text evidence="1">The sequence shown here is derived from an EMBL/GenBank/DDBJ whole genome shotgun (WGS) entry which is preliminary data.</text>
</comment>
<gene>
    <name evidence="1" type="ORF">A6770_18335</name>
</gene>
<name>A0A367R8Q0_9NOSO</name>
<dbReference type="AlphaFoldDB" id="A0A367R8Q0"/>
<organism evidence="1 2">
    <name type="scientific">Nostoc minutum NIES-26</name>
    <dbReference type="NCBI Taxonomy" id="1844469"/>
    <lineage>
        <taxon>Bacteria</taxon>
        <taxon>Bacillati</taxon>
        <taxon>Cyanobacteriota</taxon>
        <taxon>Cyanophyceae</taxon>
        <taxon>Nostocales</taxon>
        <taxon>Nostocaceae</taxon>
        <taxon>Nostoc</taxon>
    </lineage>
</organism>
<evidence type="ECO:0000313" key="1">
    <source>
        <dbReference type="EMBL" id="RCJ32886.1"/>
    </source>
</evidence>
<dbReference type="SUPFAM" id="SSF53756">
    <property type="entry name" value="UDP-Glycosyltransferase/glycogen phosphorylase"/>
    <property type="match status" value="1"/>
</dbReference>
<reference evidence="1" key="1">
    <citation type="submission" date="2016-04" db="EMBL/GenBank/DDBJ databases">
        <authorList>
            <person name="Tabuchi Yagui T.R."/>
        </authorList>
    </citation>
    <scope>NUCLEOTIDE SEQUENCE [LARGE SCALE GENOMIC DNA]</scope>
    <source>
        <strain evidence="1">NIES-26</strain>
    </source>
</reference>
<sequence>MQPYIVLRRIDNWEQIKQEAETKQRPKDYILSLQEKLKASLILPHVEPSNTDKLLSVWEGKPENWALARKLSHELDEEDIIFCDCEDSATPIATLFANRQNRPTIVAFFQNFTRLRGLASTKLLRVCRTIDLFIVCSTYQRDRLCQHLNLSESQVRFIPFCVDFNFFSPGSSAKKIRPIIASVGLENRDYRLLALATEKMDVDVRISGCSPHARQLKRSFPKVMPDNMSRRFYAWNELVQLYRDADIVVVSSFESNYASGITSLQEAVACKRPIIATKTRGLNSYLQTDAILTVEPGDVEGLKQAISYLLKNPDEAKERAERAYQIAVDRYSVEHFTNTVVDYMKDVHYARKHKSVLVSN</sequence>